<name>A0A6N4THS7_9FIRM</name>
<protein>
    <submittedName>
        <fullName evidence="2">Uncharacterized protein</fullName>
    </submittedName>
</protein>
<reference evidence="3" key="1">
    <citation type="submission" date="2019-05" db="EMBL/GenBank/DDBJ databases">
        <title>Complete genome sequencing of Absiella argi strain JCM 30884.</title>
        <authorList>
            <person name="Sakamoto M."/>
            <person name="Murakami T."/>
            <person name="Mori H."/>
        </authorList>
    </citation>
    <scope>NUCLEOTIDE SEQUENCE [LARGE SCALE GENOMIC DNA]</scope>
    <source>
        <strain evidence="3">JCM 30884</strain>
    </source>
</reference>
<keyword evidence="1" id="KW-0812">Transmembrane</keyword>
<keyword evidence="1" id="KW-1133">Transmembrane helix</keyword>
<dbReference type="RefSeq" id="WP_008982463.1">
    <property type="nucleotide sequence ID" value="NZ_AP019695.1"/>
</dbReference>
<feature type="transmembrane region" description="Helical" evidence="1">
    <location>
        <begin position="20"/>
        <end position="42"/>
    </location>
</feature>
<dbReference type="KEGG" id="aarg:Aargi30884_14530"/>
<dbReference type="EMBL" id="AP019695">
    <property type="protein sequence ID" value="BBK22550.1"/>
    <property type="molecule type" value="Genomic_DNA"/>
</dbReference>
<gene>
    <name evidence="2" type="ORF">Aargi30884_14530</name>
</gene>
<evidence type="ECO:0000256" key="1">
    <source>
        <dbReference type="SAM" id="Phobius"/>
    </source>
</evidence>
<dbReference type="AlphaFoldDB" id="A0A6N4THS7"/>
<sequence length="76" mass="8853">MIIKFWEKKKTIPLRGRLAVLVYIIVLIICVFLLYCAIKPPAYFPFLKDEINRIIYGVVGVYFGLKALKMLFAKNN</sequence>
<feature type="transmembrane region" description="Helical" evidence="1">
    <location>
        <begin position="54"/>
        <end position="72"/>
    </location>
</feature>
<dbReference type="Proteomes" id="UP000464754">
    <property type="component" value="Chromosome"/>
</dbReference>
<proteinExistence type="predicted"/>
<organism evidence="2 3">
    <name type="scientific">Amedibacterium intestinale</name>
    <dbReference type="NCBI Taxonomy" id="2583452"/>
    <lineage>
        <taxon>Bacteria</taxon>
        <taxon>Bacillati</taxon>
        <taxon>Bacillota</taxon>
        <taxon>Erysipelotrichia</taxon>
        <taxon>Erysipelotrichales</taxon>
        <taxon>Erysipelotrichaceae</taxon>
        <taxon>Amedibacterium</taxon>
    </lineage>
</organism>
<evidence type="ECO:0000313" key="2">
    <source>
        <dbReference type="EMBL" id="BBK22550.1"/>
    </source>
</evidence>
<keyword evidence="3" id="KW-1185">Reference proteome</keyword>
<evidence type="ECO:0000313" key="3">
    <source>
        <dbReference type="Proteomes" id="UP000464754"/>
    </source>
</evidence>
<keyword evidence="1" id="KW-0472">Membrane</keyword>
<accession>A0A6N4THS7</accession>